<evidence type="ECO:0000313" key="5">
    <source>
        <dbReference type="Proteomes" id="UP001156660"/>
    </source>
</evidence>
<dbReference type="AlphaFoldDB" id="A0A2S7X207"/>
<comment type="caution">
    <text evidence="3">The sequence shown here is derived from an EMBL/GenBank/DDBJ whole genome shotgun (WGS) entry which is preliminary data.</text>
</comment>
<evidence type="ECO:0000256" key="1">
    <source>
        <dbReference type="SAM" id="MobiDB-lite"/>
    </source>
</evidence>
<sequence>MKKYALPLIPIVIITLSGFWLHSALSSPSNSTQPIEQETQASIKDPSSDEAFLSSFDKQKILINNEIKKHGQEKKTITKNKKIEKSSPTQIEKQNLQNNEHEKYNIQEDNLLKEADKLGSKGNQKPQINKEIQQQLQTMIYAWDLTESTSIKYSFSIHGLFYDEDDDFITTKIHFSYPGLSLINKAGLTLVGTPIKNKKPTKFIISAKDDHHGEDESSWAQVSFSLPSTEDSNLIGENALIGQTLYRLETSKNFLGSSYDYEIVYCEAFKFINNIAFYAASTNKQTCPKEDRLTEIGTYQADENQLILTSNGSVFNAEQHWEIKHEYKSSHKKGESLLTTVHNGKKFETYTILKNKAAMESRLNVVTGEYPYQMEKFEYFLPKDMEGHYIKGTAGMYMMDSRLINPNWRDLDSDLNINSDTHDVTCKHVLSFYQSSILGGKGVYADITTSSLAPNNIDPIECEERINSETGKRYSYLDLDYSNYDELVNGEVYSYVLKPKPELAHLVEEFKINLIYHEPNLN</sequence>
<keyword evidence="5" id="KW-1185">Reference proteome</keyword>
<evidence type="ECO:0000313" key="2">
    <source>
        <dbReference type="EMBL" id="GLR76501.1"/>
    </source>
</evidence>
<reference evidence="3 4" key="2">
    <citation type="submission" date="2016-12" db="EMBL/GenBank/DDBJ databases">
        <title>Diversity of luminous bacteria.</title>
        <authorList>
            <person name="Yoshizawa S."/>
            <person name="Kogure K."/>
        </authorList>
    </citation>
    <scope>NUCLEOTIDE SEQUENCE [LARGE SCALE GENOMIC DNA]</scope>
    <source>
        <strain evidence="3 4">NBRC 105001</strain>
    </source>
</reference>
<dbReference type="OrthoDB" id="5906607at2"/>
<accession>A0A2S7X207</accession>
<dbReference type="EMBL" id="MSCP01000004">
    <property type="protein sequence ID" value="PQJ83843.1"/>
    <property type="molecule type" value="Genomic_DNA"/>
</dbReference>
<reference evidence="5" key="3">
    <citation type="journal article" date="2019" name="Int. J. Syst. Evol. Microbiol.">
        <title>The Global Catalogue of Microorganisms (GCM) 10K type strain sequencing project: providing services to taxonomists for standard genome sequencing and annotation.</title>
        <authorList>
            <consortium name="The Broad Institute Genomics Platform"/>
            <consortium name="The Broad Institute Genome Sequencing Center for Infectious Disease"/>
            <person name="Wu L."/>
            <person name="Ma J."/>
        </authorList>
    </citation>
    <scope>NUCLEOTIDE SEQUENCE [LARGE SCALE GENOMIC DNA]</scope>
    <source>
        <strain evidence="5">NBRC 105001</strain>
    </source>
</reference>
<gene>
    <name evidence="3" type="ORF">BTO23_20310</name>
    <name evidence="2" type="ORF">GCM10007855_33760</name>
</gene>
<evidence type="ECO:0000313" key="4">
    <source>
        <dbReference type="Proteomes" id="UP000239273"/>
    </source>
</evidence>
<feature type="region of interest" description="Disordered" evidence="1">
    <location>
        <begin position="27"/>
        <end position="47"/>
    </location>
</feature>
<organism evidence="3 4">
    <name type="scientific">Aliivibrio sifiae</name>
    <dbReference type="NCBI Taxonomy" id="566293"/>
    <lineage>
        <taxon>Bacteria</taxon>
        <taxon>Pseudomonadati</taxon>
        <taxon>Pseudomonadota</taxon>
        <taxon>Gammaproteobacteria</taxon>
        <taxon>Vibrionales</taxon>
        <taxon>Vibrionaceae</taxon>
        <taxon>Aliivibrio</taxon>
    </lineage>
</organism>
<evidence type="ECO:0000313" key="3">
    <source>
        <dbReference type="EMBL" id="PQJ83843.1"/>
    </source>
</evidence>
<dbReference type="EMBL" id="BSOU01000011">
    <property type="protein sequence ID" value="GLR76501.1"/>
    <property type="molecule type" value="Genomic_DNA"/>
</dbReference>
<proteinExistence type="predicted"/>
<dbReference type="Proteomes" id="UP000239273">
    <property type="component" value="Unassembled WGS sequence"/>
</dbReference>
<dbReference type="Proteomes" id="UP001156660">
    <property type="component" value="Unassembled WGS sequence"/>
</dbReference>
<feature type="compositionally biased region" description="Polar residues" evidence="1">
    <location>
        <begin position="27"/>
        <end position="42"/>
    </location>
</feature>
<reference evidence="2" key="1">
    <citation type="journal article" date="2014" name="Int. J. Syst. Evol. Microbiol.">
        <title>Complete genome of a new Firmicutes species belonging to the dominant human colonic microbiota ('Ruminococcus bicirculans') reveals two chromosomes and a selective capacity to utilize plant glucans.</title>
        <authorList>
            <consortium name="NISC Comparative Sequencing Program"/>
            <person name="Wegmann U."/>
            <person name="Louis P."/>
            <person name="Goesmann A."/>
            <person name="Henrissat B."/>
            <person name="Duncan S.H."/>
            <person name="Flint H.J."/>
        </authorList>
    </citation>
    <scope>NUCLEOTIDE SEQUENCE</scope>
    <source>
        <strain evidence="2">NBRC 105001</strain>
    </source>
</reference>
<dbReference type="RefSeq" id="WP_060994036.1">
    <property type="nucleotide sequence ID" value="NZ_BSOU01000011.1"/>
</dbReference>
<name>A0A2S7X207_9GAMM</name>
<reference evidence="2" key="4">
    <citation type="submission" date="2023-01" db="EMBL/GenBank/DDBJ databases">
        <title>Draft genome sequence of Aliivibrio sifiae strain NBRC 105001.</title>
        <authorList>
            <person name="Sun Q."/>
            <person name="Mori K."/>
        </authorList>
    </citation>
    <scope>NUCLEOTIDE SEQUENCE</scope>
    <source>
        <strain evidence="2">NBRC 105001</strain>
    </source>
</reference>
<protein>
    <submittedName>
        <fullName evidence="3">Uncharacterized protein</fullName>
    </submittedName>
</protein>